<evidence type="ECO:0000313" key="2">
    <source>
        <dbReference type="EMBL" id="EKB31244.1"/>
    </source>
</evidence>
<protein>
    <recommendedName>
        <fullName evidence="1">Phosphoribosyltransferase domain-containing protein</fullName>
    </recommendedName>
</protein>
<dbReference type="STRING" id="742823.HMPREF9465_01349"/>
<dbReference type="Gene3D" id="3.40.50.2020">
    <property type="match status" value="1"/>
</dbReference>
<dbReference type="HOGENOM" id="CLU_073912_1_0_4"/>
<dbReference type="AlphaFoldDB" id="K1KHS2"/>
<dbReference type="InterPro" id="IPR000836">
    <property type="entry name" value="PRTase_dom"/>
</dbReference>
<dbReference type="eggNOG" id="COG0503">
    <property type="taxonomic scope" value="Bacteria"/>
</dbReference>
<dbReference type="PANTHER" id="PTHR43218:SF1">
    <property type="entry name" value="PHOSPHORIBOSYLTRANSFERASE"/>
    <property type="match status" value="1"/>
</dbReference>
<dbReference type="EMBL" id="ADMG01000031">
    <property type="protein sequence ID" value="EKB31244.1"/>
    <property type="molecule type" value="Genomic_DNA"/>
</dbReference>
<feature type="domain" description="Phosphoribosyltransferase" evidence="1">
    <location>
        <begin position="55"/>
        <end position="167"/>
    </location>
</feature>
<dbReference type="SUPFAM" id="SSF53271">
    <property type="entry name" value="PRTase-like"/>
    <property type="match status" value="1"/>
</dbReference>
<dbReference type="PATRIC" id="fig|742823.3.peg.1336"/>
<evidence type="ECO:0000259" key="1">
    <source>
        <dbReference type="Pfam" id="PF00156"/>
    </source>
</evidence>
<proteinExistence type="predicted"/>
<dbReference type="PANTHER" id="PTHR43218">
    <property type="entry name" value="PHOSPHORIBOSYLTRANSFERASE-RELATED"/>
    <property type="match status" value="1"/>
</dbReference>
<reference evidence="2 3" key="1">
    <citation type="submission" date="2012-05" db="EMBL/GenBank/DDBJ databases">
        <title>The Genome Sequence of Sutterella wadsworthensis 2_1_59BFAA.</title>
        <authorList>
            <consortium name="The Broad Institute Genome Sequencing Platform"/>
            <person name="Earl A."/>
            <person name="Ward D."/>
            <person name="Feldgarden M."/>
            <person name="Gevers D."/>
            <person name="Daigneault M."/>
            <person name="Strauss J."/>
            <person name="Allen-Vercoe E."/>
            <person name="Walker B."/>
            <person name="Young S.K."/>
            <person name="Zeng Q."/>
            <person name="Gargeya S."/>
            <person name="Fitzgerald M."/>
            <person name="Haas B."/>
            <person name="Abouelleil A."/>
            <person name="Alvarado L."/>
            <person name="Arachchi H.M."/>
            <person name="Berlin A.M."/>
            <person name="Chapman S.B."/>
            <person name="Goldberg J."/>
            <person name="Griggs A."/>
            <person name="Gujja S."/>
            <person name="Hansen M."/>
            <person name="Howarth C."/>
            <person name="Imamovic A."/>
            <person name="Larimer J."/>
            <person name="McCowen C."/>
            <person name="Montmayeur A."/>
            <person name="Murphy C."/>
            <person name="Neiman D."/>
            <person name="Pearson M."/>
            <person name="Priest M."/>
            <person name="Roberts A."/>
            <person name="Saif S."/>
            <person name="Shea T."/>
            <person name="Sisk P."/>
            <person name="Sykes S."/>
            <person name="Wortman J."/>
            <person name="Nusbaum C."/>
            <person name="Birren B."/>
        </authorList>
    </citation>
    <scope>NUCLEOTIDE SEQUENCE [LARGE SCALE GENOMIC DNA]</scope>
    <source>
        <strain evidence="2 3">2_1_59BFAA</strain>
    </source>
</reference>
<dbReference type="OrthoDB" id="9803963at2"/>
<dbReference type="NCBIfam" id="NF005592">
    <property type="entry name" value="PRK07322.1"/>
    <property type="match status" value="1"/>
</dbReference>
<evidence type="ECO:0000313" key="3">
    <source>
        <dbReference type="Proteomes" id="UP000005835"/>
    </source>
</evidence>
<dbReference type="Pfam" id="PF00156">
    <property type="entry name" value="Pribosyltran"/>
    <property type="match status" value="1"/>
</dbReference>
<dbReference type="Proteomes" id="UP000005835">
    <property type="component" value="Unassembled WGS sequence"/>
</dbReference>
<sequence>MHYPIEVASLKRDLPLFPISDELQIAAFIMLGDQELTVACASALLEKAPEYDYMLTAEAKGIPLIHEMARQAGAARYFVARKKMKLYMGEALEVDVQSITTAGMQKLFLTEEDAALMKGRRILIVDDVISTGKSLEALEKLVEKAGGIVVGRAAVLAEGEAAERTDITFLEPLPLFNKAGEAI</sequence>
<keyword evidence="3" id="KW-1185">Reference proteome</keyword>
<gene>
    <name evidence="2" type="ORF">HMPREF9465_01349</name>
</gene>
<dbReference type="InterPro" id="IPR029057">
    <property type="entry name" value="PRTase-like"/>
</dbReference>
<dbReference type="RefSeq" id="WP_005435385.1">
    <property type="nucleotide sequence ID" value="NZ_JH815516.1"/>
</dbReference>
<comment type="caution">
    <text evidence="2">The sequence shown here is derived from an EMBL/GenBank/DDBJ whole genome shotgun (WGS) entry which is preliminary data.</text>
</comment>
<organism evidence="2 3">
    <name type="scientific">Sutterella wadsworthensis 2_1_59BFAA</name>
    <dbReference type="NCBI Taxonomy" id="742823"/>
    <lineage>
        <taxon>Bacteria</taxon>
        <taxon>Pseudomonadati</taxon>
        <taxon>Pseudomonadota</taxon>
        <taxon>Betaproteobacteria</taxon>
        <taxon>Burkholderiales</taxon>
        <taxon>Sutterellaceae</taxon>
        <taxon>Sutterella</taxon>
    </lineage>
</organism>
<accession>K1KHS2</accession>
<dbReference type="CDD" id="cd06223">
    <property type="entry name" value="PRTases_typeI"/>
    <property type="match status" value="1"/>
</dbReference>
<name>K1KHS2_9BURK</name>